<sequence length="200" mass="21306">MPSASIFVRPPSPPPRVPSPIPDPTSLPPPRRPRLPHLKIHHARSMDSGLGILEEEKVGKMARDPAAGRSVSKGILKPSPPPTLRTYSLPAPILTHRSSRTSLSNAIPYKSPPPSPAVTSPPPVPPIPAFAFDKAYSPSPSPSPLATTFPSSPRSTTQSIPSTPRKTLSVSVTSRRASSLPGELKSPTHRKKSMSTQWGP</sequence>
<name>A0A0W0FK42_MONRR</name>
<dbReference type="EMBL" id="LATX01001892">
    <property type="protein sequence ID" value="KTB36681.1"/>
    <property type="molecule type" value="Genomic_DNA"/>
</dbReference>
<dbReference type="Proteomes" id="UP000054988">
    <property type="component" value="Unassembled WGS sequence"/>
</dbReference>
<feature type="region of interest" description="Disordered" evidence="1">
    <location>
        <begin position="1"/>
        <end position="35"/>
    </location>
</feature>
<gene>
    <name evidence="2" type="ORF">WG66_10892</name>
</gene>
<dbReference type="AlphaFoldDB" id="A0A0W0FK42"/>
<feature type="compositionally biased region" description="Polar residues" evidence="1">
    <location>
        <begin position="154"/>
        <end position="177"/>
    </location>
</feature>
<feature type="region of interest" description="Disordered" evidence="1">
    <location>
        <begin position="61"/>
        <end position="200"/>
    </location>
</feature>
<evidence type="ECO:0000313" key="2">
    <source>
        <dbReference type="EMBL" id="KTB36681.1"/>
    </source>
</evidence>
<comment type="caution">
    <text evidence="2">The sequence shown here is derived from an EMBL/GenBank/DDBJ whole genome shotgun (WGS) entry which is preliminary data.</text>
</comment>
<reference evidence="2 3" key="1">
    <citation type="submission" date="2015-12" db="EMBL/GenBank/DDBJ databases">
        <title>Draft genome sequence of Moniliophthora roreri, the causal agent of frosty pod rot of cacao.</title>
        <authorList>
            <person name="Aime M.C."/>
            <person name="Diaz-Valderrama J.R."/>
            <person name="Kijpornyongpan T."/>
            <person name="Phillips-Mora W."/>
        </authorList>
    </citation>
    <scope>NUCLEOTIDE SEQUENCE [LARGE SCALE GENOMIC DNA]</scope>
    <source>
        <strain evidence="2 3">MCA 2952</strain>
    </source>
</reference>
<accession>A0A0W0FK42</accession>
<feature type="compositionally biased region" description="Pro residues" evidence="1">
    <location>
        <begin position="110"/>
        <end position="128"/>
    </location>
</feature>
<feature type="compositionally biased region" description="Pro residues" evidence="1">
    <location>
        <begin position="10"/>
        <end position="30"/>
    </location>
</feature>
<protein>
    <submittedName>
        <fullName evidence="2">Uncharacterized protein</fullName>
    </submittedName>
</protein>
<evidence type="ECO:0000313" key="3">
    <source>
        <dbReference type="Proteomes" id="UP000054988"/>
    </source>
</evidence>
<proteinExistence type="predicted"/>
<organism evidence="2 3">
    <name type="scientific">Moniliophthora roreri</name>
    <name type="common">Frosty pod rot fungus</name>
    <name type="synonym">Monilia roreri</name>
    <dbReference type="NCBI Taxonomy" id="221103"/>
    <lineage>
        <taxon>Eukaryota</taxon>
        <taxon>Fungi</taxon>
        <taxon>Dikarya</taxon>
        <taxon>Basidiomycota</taxon>
        <taxon>Agaricomycotina</taxon>
        <taxon>Agaricomycetes</taxon>
        <taxon>Agaricomycetidae</taxon>
        <taxon>Agaricales</taxon>
        <taxon>Marasmiineae</taxon>
        <taxon>Marasmiaceae</taxon>
        <taxon>Moniliophthora</taxon>
    </lineage>
</organism>
<feature type="compositionally biased region" description="Low complexity" evidence="1">
    <location>
        <begin position="144"/>
        <end position="153"/>
    </location>
</feature>
<evidence type="ECO:0000256" key="1">
    <source>
        <dbReference type="SAM" id="MobiDB-lite"/>
    </source>
</evidence>